<dbReference type="PROSITE" id="PS50017">
    <property type="entry name" value="DEATH_DOMAIN"/>
    <property type="match status" value="1"/>
</dbReference>
<dbReference type="InterPro" id="IPR011029">
    <property type="entry name" value="DEATH-like_dom_sf"/>
</dbReference>
<reference evidence="4" key="1">
    <citation type="journal article" date="2017" name="bioRxiv">
        <title>Comparative analysis of the genomes of Stylophora pistillata and Acropora digitifera provides evidence for extensive differences between species of corals.</title>
        <authorList>
            <person name="Voolstra C.R."/>
            <person name="Li Y."/>
            <person name="Liew Y.J."/>
            <person name="Baumgarten S."/>
            <person name="Zoccola D."/>
            <person name="Flot J.-F."/>
            <person name="Tambutte S."/>
            <person name="Allemand D."/>
            <person name="Aranda M."/>
        </authorList>
    </citation>
    <scope>NUCLEOTIDE SEQUENCE [LARGE SCALE GENOMIC DNA]</scope>
</reference>
<dbReference type="Pfam" id="PF00531">
    <property type="entry name" value="Death"/>
    <property type="match status" value="1"/>
</dbReference>
<dbReference type="PANTHER" id="PTHR46401:SF2">
    <property type="entry name" value="GLYCOSYLTRANSFERASE WBBK-RELATED"/>
    <property type="match status" value="1"/>
</dbReference>
<dbReference type="PANTHER" id="PTHR46401">
    <property type="entry name" value="GLYCOSYLTRANSFERASE WBBK-RELATED"/>
    <property type="match status" value="1"/>
</dbReference>
<evidence type="ECO:0000313" key="4">
    <source>
        <dbReference type="Proteomes" id="UP000225706"/>
    </source>
</evidence>
<organism evidence="3 4">
    <name type="scientific">Stylophora pistillata</name>
    <name type="common">Smooth cauliflower coral</name>
    <dbReference type="NCBI Taxonomy" id="50429"/>
    <lineage>
        <taxon>Eukaryota</taxon>
        <taxon>Metazoa</taxon>
        <taxon>Cnidaria</taxon>
        <taxon>Anthozoa</taxon>
        <taxon>Hexacorallia</taxon>
        <taxon>Scleractinia</taxon>
        <taxon>Astrocoeniina</taxon>
        <taxon>Pocilloporidae</taxon>
        <taxon>Stylophora</taxon>
    </lineage>
</organism>
<dbReference type="Gene3D" id="2.60.220.30">
    <property type="match status" value="1"/>
</dbReference>
<evidence type="ECO:0000313" key="3">
    <source>
        <dbReference type="EMBL" id="PFX19183.1"/>
    </source>
</evidence>
<proteinExistence type="predicted"/>
<dbReference type="InterPro" id="IPR000488">
    <property type="entry name" value="Death_dom"/>
</dbReference>
<gene>
    <name evidence="3" type="primary">mshA</name>
    <name evidence="3" type="ORF">AWC38_SpisGene16405</name>
</gene>
<name>A0A2B4RQW0_STYPI</name>
<dbReference type="CDD" id="cd01670">
    <property type="entry name" value="Death"/>
    <property type="match status" value="1"/>
</dbReference>
<dbReference type="Proteomes" id="UP000225706">
    <property type="component" value="Unassembled WGS sequence"/>
</dbReference>
<dbReference type="Gene3D" id="3.40.50.2000">
    <property type="entry name" value="Glycogen Phosphorylase B"/>
    <property type="match status" value="2"/>
</dbReference>
<dbReference type="SUPFAM" id="SSF47986">
    <property type="entry name" value="DEATH domain"/>
    <property type="match status" value="1"/>
</dbReference>
<feature type="domain" description="Death" evidence="2">
    <location>
        <begin position="1214"/>
        <end position="1267"/>
    </location>
</feature>
<sequence length="1287" mass="145484">MEFLKSHLLFVLSVNSSLVGKKMRFRAKMANDRKLNVTLLSSEWRSSTDGDLSTINRELAIQLAKHSDVEVTVFLPQCSEEDRRNAASHNVQLLVAERLPGMNPVDCLMFVPDIHLMDFVVGHGVTLGRQAQSITRYRHCIWIQVVHTAPEELGMYKSVLQGKQVLKTEDALCRMADQVVAIGSKLADTYKRYLRSSGKEQNVFDVTPGIFSEFLDVEQVAEERRTFSVLVIGSDHNCEDFILKGYDLAAQAIAELKDKSYQLRLVGAPRAKEDEIADKILQLGIDRNQLIVGSFSGSRKVLANLFLQVDLAIMPSTTDEFGLMALEALFAGLPVLVSGNSGLGEALKEVPLGSQCVIDSEDPKDWAKMIKEVREKKREVRLLESRLLREKYLEKYSWEEPIRRLVERLHNLKLALKDSSGSHSSPWFEEYGLSPTIGSTQVKPVQRRSYTQASKSQEDQDGRILKVTLLSSEWRSSTDGDLSTINRELAIQLAKHPDVEVTVFLPQCSEEDRRNAASHNVQLLVAERLPGMNPVDCLMFVPDIHLMDFVVGHGVTLGRQAQSITRYRHCIWIQVVHTAPEELGMYKSVLQGKQVLKTEDALCRMADQVVAIGSKLADTYKRYLRSSGKEQNVFDVTPGIFSEFLDVEQAIEERRTFSVLIIGSGDSWEDFILKERRTFSVLVIGSDHNCEDFILKGYDLAAQAIAELKDKSYQLRLVGAPRAKEDEIADKILQLGIDRNQLIVGSFSGSRKVLANLFLQVDLAIMPSTTDEFGLMALEALFAGLPVLVSGNSGLGEALKEVPLGSQCVIDSEDPKDWAKMIKEVREKKREVRLLESRLLREKYLEKYSWEEPIRRLVERLHNLKLALKDSSGSHSSPWFEEYGLSPTIGSSQVKRAQISYTQALKDSSGSHSSPWFEEYGLSPTIEEELLEVKEKTMEENIRQDSEASSAMEIPSFGSQAKSLTRMKSLLYTESEECKVDHQGTTWNLTDIQAGGCITFTQDAVSMPLLFGCKLLEPTVDFPPLNKDERLVSSVIELTCDEQPDIHFTGQSKGEVVIALSHSAPKLEGYEVVIRELVSSDSSYEWKDLETTNIWQIPDFKDDFAKLRVPYSEAKVTTCGVFAVIYRLKSYIYSTRVSGNEEITHKIPEYPEVSVTIPAENVRDRSNLELILKRKARDPHHVKQEVPSNEELERLSQQEPSNEELEWLSHKLKRWKTVGRRLGIEEATLTAISKENEEYFEKTYQMLLNWKGRESSAATYQVIHEALCHELVERADLADELYSRKLR</sequence>
<dbReference type="GO" id="GO:0016757">
    <property type="term" value="F:glycosyltransferase activity"/>
    <property type="evidence" value="ECO:0007669"/>
    <property type="project" value="TreeGrafter"/>
</dbReference>
<dbReference type="OrthoDB" id="5972297at2759"/>
<keyword evidence="4" id="KW-1185">Reference proteome</keyword>
<protein>
    <submittedName>
        <fullName evidence="3">D-inositol 3-phosphate glycosyltransferase</fullName>
    </submittedName>
</protein>
<dbReference type="CDD" id="cd03801">
    <property type="entry name" value="GT4_PimA-like"/>
    <property type="match status" value="2"/>
</dbReference>
<dbReference type="GO" id="GO:0007165">
    <property type="term" value="P:signal transduction"/>
    <property type="evidence" value="ECO:0007669"/>
    <property type="project" value="InterPro"/>
</dbReference>
<dbReference type="Pfam" id="PF20706">
    <property type="entry name" value="GT4-conflict"/>
    <property type="match status" value="2"/>
</dbReference>
<dbReference type="EMBL" id="LSMT01000372">
    <property type="protein sequence ID" value="PFX19183.1"/>
    <property type="molecule type" value="Genomic_DNA"/>
</dbReference>
<keyword evidence="1 3" id="KW-0808">Transferase</keyword>
<dbReference type="SUPFAM" id="SSF53756">
    <property type="entry name" value="UDP-Glycosyltransferase/glycogen phosphorylase"/>
    <property type="match status" value="2"/>
</dbReference>
<dbReference type="Gene3D" id="1.10.533.10">
    <property type="entry name" value="Death Domain, Fas"/>
    <property type="match status" value="1"/>
</dbReference>
<accession>A0A2B4RQW0</accession>
<evidence type="ECO:0000259" key="2">
    <source>
        <dbReference type="PROSITE" id="PS50017"/>
    </source>
</evidence>
<evidence type="ECO:0000256" key="1">
    <source>
        <dbReference type="ARBA" id="ARBA00022679"/>
    </source>
</evidence>
<comment type="caution">
    <text evidence="3">The sequence shown here is derived from an EMBL/GenBank/DDBJ whole genome shotgun (WGS) entry which is preliminary data.</text>
</comment>